<dbReference type="PANTHER" id="PTHR17224">
    <property type="entry name" value="PEPTIDYL-TRNA HYDROLASE"/>
    <property type="match status" value="1"/>
</dbReference>
<dbReference type="AlphaFoldDB" id="A0A2M7IEE0"/>
<name>A0A2M7IEE0_9BACT</name>
<evidence type="ECO:0000313" key="10">
    <source>
        <dbReference type="EMBL" id="PIW74838.1"/>
    </source>
</evidence>
<evidence type="ECO:0000256" key="1">
    <source>
        <dbReference type="ARBA" id="ARBA00013260"/>
    </source>
</evidence>
<evidence type="ECO:0000313" key="11">
    <source>
        <dbReference type="Proteomes" id="UP000231673"/>
    </source>
</evidence>
<feature type="active site" description="Proton acceptor" evidence="7">
    <location>
        <position position="19"/>
    </location>
</feature>
<dbReference type="CDD" id="cd00462">
    <property type="entry name" value="PTH"/>
    <property type="match status" value="1"/>
</dbReference>
<dbReference type="Proteomes" id="UP000231673">
    <property type="component" value="Unassembled WGS sequence"/>
</dbReference>
<sequence>MKLIVGLGNPEKKYEKTRHNLGWRVVDCLSEKTGIKNFKKENKFNAFVAIGEFSGQKIILAKPLLYMNNSGQSVRAISDYFKIVPEDIIVVHDEIDLPLGEIKIQENISSAGHKGVQSIIDRLKTNEFKRVRLGIRPNQEIIQKTEEFILEEFSQEEEKIVEEEIKKAAQLVMAALSSNPC</sequence>
<dbReference type="GO" id="GO:0000049">
    <property type="term" value="F:tRNA binding"/>
    <property type="evidence" value="ECO:0007669"/>
    <property type="project" value="UniProtKB-UniRule"/>
</dbReference>
<dbReference type="InterPro" id="IPR018171">
    <property type="entry name" value="Pept_tRNA_hydro_CS"/>
</dbReference>
<feature type="site" description="Stabilizes the basic form of H active site to accept a proton" evidence="7">
    <location>
        <position position="93"/>
    </location>
</feature>
<dbReference type="GO" id="GO:0004045">
    <property type="term" value="F:peptidyl-tRNA hydrolase activity"/>
    <property type="evidence" value="ECO:0007669"/>
    <property type="project" value="UniProtKB-UniRule"/>
</dbReference>
<comment type="function">
    <text evidence="7">Catalyzes the release of premature peptidyl moieties from peptidyl-tRNA molecules trapped in stalled 50S ribosomal subunits, and thus maintains levels of free tRNAs and 50S ribosomes.</text>
</comment>
<comment type="similarity">
    <text evidence="5 7 9">Belongs to the PTH family.</text>
</comment>
<evidence type="ECO:0000256" key="9">
    <source>
        <dbReference type="RuleBase" id="RU004320"/>
    </source>
</evidence>
<organism evidence="10 11">
    <name type="scientific">Candidatus Portnoybacteria bacterium CG_4_8_14_3_um_filter_44_15</name>
    <dbReference type="NCBI Taxonomy" id="1974803"/>
    <lineage>
        <taxon>Bacteria</taxon>
        <taxon>Candidatus Portnoyibacteriota</taxon>
    </lineage>
</organism>
<dbReference type="FunFam" id="3.40.50.1470:FF:000001">
    <property type="entry name" value="Peptidyl-tRNA hydrolase"/>
    <property type="match status" value="1"/>
</dbReference>
<keyword evidence="4 7" id="KW-0694">RNA-binding</keyword>
<dbReference type="GO" id="GO:0005737">
    <property type="term" value="C:cytoplasm"/>
    <property type="evidence" value="ECO:0007669"/>
    <property type="project" value="UniProtKB-SubCell"/>
</dbReference>
<keyword evidence="3 7" id="KW-0378">Hydrolase</keyword>
<dbReference type="HAMAP" id="MF_00083">
    <property type="entry name" value="Pept_tRNA_hydro_bact"/>
    <property type="match status" value="1"/>
</dbReference>
<proteinExistence type="inferred from homology"/>
<dbReference type="PANTHER" id="PTHR17224:SF1">
    <property type="entry name" value="PEPTIDYL-TRNA HYDROLASE"/>
    <property type="match status" value="1"/>
</dbReference>
<evidence type="ECO:0000256" key="8">
    <source>
        <dbReference type="RuleBase" id="RU000673"/>
    </source>
</evidence>
<dbReference type="EC" id="3.1.1.29" evidence="1 7"/>
<comment type="subunit">
    <text evidence="7">Monomer.</text>
</comment>
<feature type="binding site" evidence="7">
    <location>
        <position position="14"/>
    </location>
    <ligand>
        <name>tRNA</name>
        <dbReference type="ChEBI" id="CHEBI:17843"/>
    </ligand>
</feature>
<comment type="caution">
    <text evidence="10">The sequence shown here is derived from an EMBL/GenBank/DDBJ whole genome shotgun (WGS) entry which is preliminary data.</text>
</comment>
<reference evidence="11" key="1">
    <citation type="submission" date="2017-09" db="EMBL/GenBank/DDBJ databases">
        <title>Depth-based differentiation of microbial function through sediment-hosted aquifers and enrichment of novel symbionts in the deep terrestrial subsurface.</title>
        <authorList>
            <person name="Probst A.J."/>
            <person name="Ladd B."/>
            <person name="Jarett J.K."/>
            <person name="Geller-Mcgrath D.E."/>
            <person name="Sieber C.M.K."/>
            <person name="Emerson J.B."/>
            <person name="Anantharaman K."/>
            <person name="Thomas B.C."/>
            <person name="Malmstrom R."/>
            <person name="Stieglmeier M."/>
            <person name="Klingl A."/>
            <person name="Woyke T."/>
            <person name="Ryan C.M."/>
            <person name="Banfield J.F."/>
        </authorList>
    </citation>
    <scope>NUCLEOTIDE SEQUENCE [LARGE SCALE GENOMIC DNA]</scope>
</reference>
<dbReference type="PROSITE" id="PS01195">
    <property type="entry name" value="PEPT_TRNA_HYDROL_1"/>
    <property type="match status" value="1"/>
</dbReference>
<dbReference type="InterPro" id="IPR036416">
    <property type="entry name" value="Pept_tRNA_hydro_sf"/>
</dbReference>
<evidence type="ECO:0000256" key="5">
    <source>
        <dbReference type="ARBA" id="ARBA00038063"/>
    </source>
</evidence>
<evidence type="ECO:0000256" key="7">
    <source>
        <dbReference type="HAMAP-Rule" id="MF_00083"/>
    </source>
</evidence>
<dbReference type="GO" id="GO:0006515">
    <property type="term" value="P:protein quality control for misfolded or incompletely synthesized proteins"/>
    <property type="evidence" value="ECO:0007669"/>
    <property type="project" value="UniProtKB-UniRule"/>
</dbReference>
<accession>A0A2M7IEE0</accession>
<dbReference type="Gene3D" id="3.40.50.1470">
    <property type="entry name" value="Peptidyl-tRNA hydrolase"/>
    <property type="match status" value="1"/>
</dbReference>
<dbReference type="SUPFAM" id="SSF53178">
    <property type="entry name" value="Peptidyl-tRNA hydrolase-like"/>
    <property type="match status" value="1"/>
</dbReference>
<evidence type="ECO:0000256" key="6">
    <source>
        <dbReference type="ARBA" id="ARBA00050038"/>
    </source>
</evidence>
<dbReference type="GO" id="GO:0072344">
    <property type="term" value="P:rescue of stalled ribosome"/>
    <property type="evidence" value="ECO:0007669"/>
    <property type="project" value="UniProtKB-UniRule"/>
</dbReference>
<comment type="function">
    <text evidence="7">Hydrolyzes ribosome-free peptidyl-tRNAs (with 1 or more amino acids incorporated), which drop off the ribosome during protein synthesis, or as a result of ribosome stalling.</text>
</comment>
<evidence type="ECO:0000256" key="4">
    <source>
        <dbReference type="ARBA" id="ARBA00022884"/>
    </source>
</evidence>
<dbReference type="Pfam" id="PF01195">
    <property type="entry name" value="Pept_tRNA_hydro"/>
    <property type="match status" value="1"/>
</dbReference>
<keyword evidence="7" id="KW-0963">Cytoplasm</keyword>
<dbReference type="NCBIfam" id="TIGR00447">
    <property type="entry name" value="pth"/>
    <property type="match status" value="1"/>
</dbReference>
<feature type="binding site" evidence="7">
    <location>
        <position position="68"/>
    </location>
    <ligand>
        <name>tRNA</name>
        <dbReference type="ChEBI" id="CHEBI:17843"/>
    </ligand>
</feature>
<evidence type="ECO:0000256" key="3">
    <source>
        <dbReference type="ARBA" id="ARBA00022801"/>
    </source>
</evidence>
<comment type="catalytic activity">
    <reaction evidence="7 8">
        <text>an N-acyl-L-alpha-aminoacyl-tRNA + H2O = an N-acyl-L-amino acid + a tRNA + H(+)</text>
        <dbReference type="Rhea" id="RHEA:54448"/>
        <dbReference type="Rhea" id="RHEA-COMP:10123"/>
        <dbReference type="Rhea" id="RHEA-COMP:13883"/>
        <dbReference type="ChEBI" id="CHEBI:15377"/>
        <dbReference type="ChEBI" id="CHEBI:15378"/>
        <dbReference type="ChEBI" id="CHEBI:59874"/>
        <dbReference type="ChEBI" id="CHEBI:78442"/>
        <dbReference type="ChEBI" id="CHEBI:138191"/>
        <dbReference type="EC" id="3.1.1.29"/>
    </reaction>
</comment>
<dbReference type="InterPro" id="IPR001328">
    <property type="entry name" value="Pept_tRNA_hydro"/>
</dbReference>
<evidence type="ECO:0000256" key="2">
    <source>
        <dbReference type="ARBA" id="ARBA00022555"/>
    </source>
</evidence>
<comment type="caution">
    <text evidence="7">Lacks conserved residue(s) required for the propagation of feature annotation.</text>
</comment>
<comment type="subcellular location">
    <subcellularLocation>
        <location evidence="7">Cytoplasm</location>
    </subcellularLocation>
</comment>
<keyword evidence="2 7" id="KW-0820">tRNA-binding</keyword>
<feature type="site" description="Discriminates between blocked and unblocked aminoacyl-tRNA" evidence="7">
    <location>
        <position position="9"/>
    </location>
</feature>
<protein>
    <recommendedName>
        <fullName evidence="6 7">Peptidyl-tRNA hydrolase</fullName>
        <shortName evidence="7">Pth</shortName>
        <ecNumber evidence="1 7">3.1.1.29</ecNumber>
    </recommendedName>
</protein>
<dbReference type="EMBL" id="PFGW01000011">
    <property type="protein sequence ID" value="PIW74838.1"/>
    <property type="molecule type" value="Genomic_DNA"/>
</dbReference>
<gene>
    <name evidence="7" type="primary">pth</name>
    <name evidence="10" type="ORF">CO003_00505</name>
</gene>
<feature type="binding site" evidence="7">
    <location>
        <position position="66"/>
    </location>
    <ligand>
        <name>tRNA</name>
        <dbReference type="ChEBI" id="CHEBI:17843"/>
    </ligand>
</feature>